<dbReference type="Proteomes" id="UP001642483">
    <property type="component" value="Unassembled WGS sequence"/>
</dbReference>
<comment type="similarity">
    <text evidence="2">Belongs to the protein kinase superfamily. CAMK Ser/Thr protein kinase family. SNF1 subfamily.</text>
</comment>
<evidence type="ECO:0000256" key="17">
    <source>
        <dbReference type="ARBA" id="ARBA00048679"/>
    </source>
</evidence>
<evidence type="ECO:0000256" key="4">
    <source>
        <dbReference type="ARBA" id="ARBA00017168"/>
    </source>
</evidence>
<evidence type="ECO:0000256" key="6">
    <source>
        <dbReference type="ARBA" id="ARBA00022527"/>
    </source>
</evidence>
<feature type="domain" description="Protein kinase" evidence="20">
    <location>
        <begin position="18"/>
        <end position="270"/>
    </location>
</feature>
<keyword evidence="23" id="KW-1185">Reference proteome</keyword>
<evidence type="ECO:0000259" key="21">
    <source>
        <dbReference type="PROSITE" id="PS50032"/>
    </source>
</evidence>
<keyword evidence="11" id="KW-0418">Kinase</keyword>
<evidence type="ECO:0000256" key="14">
    <source>
        <dbReference type="ARBA" id="ARBA00023136"/>
    </source>
</evidence>
<evidence type="ECO:0000256" key="19">
    <source>
        <dbReference type="SAM" id="MobiDB-lite"/>
    </source>
</evidence>
<name>A0ABP0GA78_CLALP</name>
<dbReference type="InterPro" id="IPR011009">
    <property type="entry name" value="Kinase-like_dom_sf"/>
</dbReference>
<proteinExistence type="inferred from homology"/>
<dbReference type="EC" id="2.7.11.1" evidence="3"/>
<dbReference type="CDD" id="cd14078">
    <property type="entry name" value="STKc_MELK"/>
    <property type="match status" value="1"/>
</dbReference>
<dbReference type="Gene3D" id="1.10.510.10">
    <property type="entry name" value="Transferase(Phosphotransferase) domain 1"/>
    <property type="match status" value="1"/>
</dbReference>
<keyword evidence="15" id="KW-0131">Cell cycle</keyword>
<dbReference type="EMBL" id="CAWYQH010000106">
    <property type="protein sequence ID" value="CAK8687751.1"/>
    <property type="molecule type" value="Genomic_DNA"/>
</dbReference>
<reference evidence="22 23" key="1">
    <citation type="submission" date="2024-02" db="EMBL/GenBank/DDBJ databases">
        <authorList>
            <person name="Daric V."/>
            <person name="Darras S."/>
        </authorList>
    </citation>
    <scope>NUCLEOTIDE SEQUENCE [LARGE SCALE GENOMIC DNA]</scope>
</reference>
<feature type="domain" description="KA1" evidence="21">
    <location>
        <begin position="647"/>
        <end position="706"/>
    </location>
</feature>
<dbReference type="InterPro" id="IPR048637">
    <property type="entry name" value="MELK_UBA"/>
</dbReference>
<evidence type="ECO:0000256" key="13">
    <source>
        <dbReference type="ARBA" id="ARBA00023121"/>
    </source>
</evidence>
<comment type="subcellular location">
    <subcellularLocation>
        <location evidence="1">Cell membrane</location>
        <topology evidence="1">Peripheral membrane protein</topology>
    </subcellularLocation>
</comment>
<dbReference type="Pfam" id="PF21594">
    <property type="entry name" value="UBA_MELK"/>
    <property type="match status" value="1"/>
</dbReference>
<dbReference type="PROSITE" id="PS00107">
    <property type="entry name" value="PROTEIN_KINASE_ATP"/>
    <property type="match status" value="1"/>
</dbReference>
<keyword evidence="12 18" id="KW-0067">ATP-binding</keyword>
<evidence type="ECO:0000256" key="9">
    <source>
        <dbReference type="ARBA" id="ARBA00022703"/>
    </source>
</evidence>
<evidence type="ECO:0000256" key="16">
    <source>
        <dbReference type="ARBA" id="ARBA00047899"/>
    </source>
</evidence>
<keyword evidence="5" id="KW-1003">Cell membrane</keyword>
<dbReference type="InterPro" id="IPR001772">
    <property type="entry name" value="KA1_dom"/>
</dbReference>
<dbReference type="SUPFAM" id="SSF56112">
    <property type="entry name" value="Protein kinase-like (PK-like)"/>
    <property type="match status" value="1"/>
</dbReference>
<evidence type="ECO:0000259" key="20">
    <source>
        <dbReference type="PROSITE" id="PS50011"/>
    </source>
</evidence>
<keyword evidence="14" id="KW-0472">Membrane</keyword>
<dbReference type="SUPFAM" id="SSF103243">
    <property type="entry name" value="KA1-like"/>
    <property type="match status" value="1"/>
</dbReference>
<feature type="region of interest" description="Disordered" evidence="19">
    <location>
        <begin position="425"/>
        <end position="444"/>
    </location>
</feature>
<evidence type="ECO:0000256" key="12">
    <source>
        <dbReference type="ARBA" id="ARBA00022840"/>
    </source>
</evidence>
<evidence type="ECO:0000256" key="10">
    <source>
        <dbReference type="ARBA" id="ARBA00022741"/>
    </source>
</evidence>
<keyword evidence="13" id="KW-0446">Lipid-binding</keyword>
<keyword evidence="7" id="KW-0597">Phosphoprotein</keyword>
<dbReference type="Gene3D" id="3.30.310.80">
    <property type="entry name" value="Kinase associated domain 1, KA1"/>
    <property type="match status" value="1"/>
</dbReference>
<keyword evidence="8" id="KW-0808">Transferase</keyword>
<dbReference type="InterPro" id="IPR034673">
    <property type="entry name" value="MELK"/>
</dbReference>
<evidence type="ECO:0000313" key="22">
    <source>
        <dbReference type="EMBL" id="CAK8687751.1"/>
    </source>
</evidence>
<dbReference type="PANTHER" id="PTHR24346:SF30">
    <property type="entry name" value="MATERNAL EMBRYONIC LEUCINE ZIPPER KINASE"/>
    <property type="match status" value="1"/>
</dbReference>
<evidence type="ECO:0000256" key="15">
    <source>
        <dbReference type="ARBA" id="ARBA00023306"/>
    </source>
</evidence>
<dbReference type="Pfam" id="PF00069">
    <property type="entry name" value="Pkinase"/>
    <property type="match status" value="1"/>
</dbReference>
<dbReference type="Pfam" id="PF02149">
    <property type="entry name" value="KA1"/>
    <property type="match status" value="1"/>
</dbReference>
<feature type="region of interest" description="Disordered" evidence="19">
    <location>
        <begin position="486"/>
        <end position="523"/>
    </location>
</feature>
<dbReference type="InterPro" id="IPR000719">
    <property type="entry name" value="Prot_kinase_dom"/>
</dbReference>
<feature type="binding site" evidence="18">
    <location>
        <position position="47"/>
    </location>
    <ligand>
        <name>ATP</name>
        <dbReference type="ChEBI" id="CHEBI:30616"/>
    </ligand>
</feature>
<keyword evidence="10 18" id="KW-0547">Nucleotide-binding</keyword>
<dbReference type="CDD" id="cd14341">
    <property type="entry name" value="UBA_MELK"/>
    <property type="match status" value="1"/>
</dbReference>
<evidence type="ECO:0000313" key="23">
    <source>
        <dbReference type="Proteomes" id="UP001642483"/>
    </source>
</evidence>
<dbReference type="InterPro" id="IPR008271">
    <property type="entry name" value="Ser/Thr_kinase_AS"/>
</dbReference>
<accession>A0ABP0GA78</accession>
<gene>
    <name evidence="22" type="ORF">CVLEPA_LOCUS19816</name>
</gene>
<evidence type="ECO:0000256" key="1">
    <source>
        <dbReference type="ARBA" id="ARBA00004202"/>
    </source>
</evidence>
<comment type="caution">
    <text evidence="22">The sequence shown here is derived from an EMBL/GenBank/DDBJ whole genome shotgun (WGS) entry which is preliminary data.</text>
</comment>
<sequence length="710" mass="80178">MISYKMVVEEYSAIAQHYKLKETVGSGGFAKVKRAVHLPTGETVAIKIMDKVALGADLPRVKTEIEAMKNLHHQHICRLYQVVETPKKIFMVLEYCSGGELFDYIVQRDRLSESESRVFFRQIVSAVSYMHNLGYAHRDLKPENLLIDDDQKLKLIDFGLCAKPKGGVDGRLHTCCGSPAYAAPELVSGKSYIGSEADLWSMGVLLYALLNGFLPFDDDNIGLLYRKIKAGIYDTPDWLSADSLFLLKRLLQVDPKRRITVEQLRSHPWVVTEVEVPVESNTKYQMSVLDDDVITELSVHEKISRETMKEKVSKWKYDCLTAAYFLLLKKKTNGRPVRLKMTLQTPPVDVAPDIRTADKVKSRTPRPTKTRQPLARHHRENVSKSLYGAPPTEPVSRKSYYRRRDSDEAPLADEIWSINNPSCHVRKESIGETPSTSRRRTKSVDDNLKENFFIAPGPPMRLLDVANAIATPTAVAEDIPAYRTEEGVAPINPSPVIRRKPNRSKTPPVSSMPPPGKWNPEEHRKSLDINLGDFAATNNPLSPDRKTKSVDDSLHTAHFEPLTPGKHKRSRMFGSFERGLDKMKTILTPRRRLGSDSGPRKIKVSYNVSNICKCDAVSLLEELKRVVPSKHIEYKQNAYVIRCQMRDDFGKVVLDFELEVCQVIARSSFSSGGGSSELFGVRRKRLKGDAFIYKRVCEDILKDLDSGRVG</sequence>
<evidence type="ECO:0000256" key="8">
    <source>
        <dbReference type="ARBA" id="ARBA00022679"/>
    </source>
</evidence>
<evidence type="ECO:0000256" key="3">
    <source>
        <dbReference type="ARBA" id="ARBA00012513"/>
    </source>
</evidence>
<comment type="catalytic activity">
    <reaction evidence="17">
        <text>L-seryl-[protein] + ATP = O-phospho-L-seryl-[protein] + ADP + H(+)</text>
        <dbReference type="Rhea" id="RHEA:17989"/>
        <dbReference type="Rhea" id="RHEA-COMP:9863"/>
        <dbReference type="Rhea" id="RHEA-COMP:11604"/>
        <dbReference type="ChEBI" id="CHEBI:15378"/>
        <dbReference type="ChEBI" id="CHEBI:29999"/>
        <dbReference type="ChEBI" id="CHEBI:30616"/>
        <dbReference type="ChEBI" id="CHEBI:83421"/>
        <dbReference type="ChEBI" id="CHEBI:456216"/>
        <dbReference type="EC" id="2.7.11.1"/>
    </reaction>
</comment>
<feature type="compositionally biased region" description="Basic residues" evidence="19">
    <location>
        <begin position="362"/>
        <end position="379"/>
    </location>
</feature>
<feature type="region of interest" description="Disordered" evidence="19">
    <location>
        <begin position="359"/>
        <end position="404"/>
    </location>
</feature>
<dbReference type="InterPro" id="IPR028375">
    <property type="entry name" value="KA1/Ssp2_C"/>
</dbReference>
<comment type="catalytic activity">
    <reaction evidence="16">
        <text>L-threonyl-[protein] + ATP = O-phospho-L-threonyl-[protein] + ADP + H(+)</text>
        <dbReference type="Rhea" id="RHEA:46608"/>
        <dbReference type="Rhea" id="RHEA-COMP:11060"/>
        <dbReference type="Rhea" id="RHEA-COMP:11605"/>
        <dbReference type="ChEBI" id="CHEBI:15378"/>
        <dbReference type="ChEBI" id="CHEBI:30013"/>
        <dbReference type="ChEBI" id="CHEBI:30616"/>
        <dbReference type="ChEBI" id="CHEBI:61977"/>
        <dbReference type="ChEBI" id="CHEBI:456216"/>
        <dbReference type="EC" id="2.7.11.1"/>
    </reaction>
</comment>
<evidence type="ECO:0000256" key="5">
    <source>
        <dbReference type="ARBA" id="ARBA00022475"/>
    </source>
</evidence>
<organism evidence="22 23">
    <name type="scientific">Clavelina lepadiformis</name>
    <name type="common">Light-bulb sea squirt</name>
    <name type="synonym">Ascidia lepadiformis</name>
    <dbReference type="NCBI Taxonomy" id="159417"/>
    <lineage>
        <taxon>Eukaryota</taxon>
        <taxon>Metazoa</taxon>
        <taxon>Chordata</taxon>
        <taxon>Tunicata</taxon>
        <taxon>Ascidiacea</taxon>
        <taxon>Aplousobranchia</taxon>
        <taxon>Clavelinidae</taxon>
        <taxon>Clavelina</taxon>
    </lineage>
</organism>
<keyword evidence="6" id="KW-0723">Serine/threonine-protein kinase</keyword>
<dbReference type="CDD" id="cd12198">
    <property type="entry name" value="MELK_C"/>
    <property type="match status" value="1"/>
</dbReference>
<evidence type="ECO:0000256" key="18">
    <source>
        <dbReference type="PROSITE-ProRule" id="PRU10141"/>
    </source>
</evidence>
<dbReference type="PROSITE" id="PS50032">
    <property type="entry name" value="KA1"/>
    <property type="match status" value="1"/>
</dbReference>
<evidence type="ECO:0000256" key="7">
    <source>
        <dbReference type="ARBA" id="ARBA00022553"/>
    </source>
</evidence>
<evidence type="ECO:0000256" key="2">
    <source>
        <dbReference type="ARBA" id="ARBA00006234"/>
    </source>
</evidence>
<keyword evidence="9" id="KW-0053">Apoptosis</keyword>
<dbReference type="PANTHER" id="PTHR24346">
    <property type="entry name" value="MAP/MICROTUBULE AFFINITY-REGULATING KINASE"/>
    <property type="match status" value="1"/>
</dbReference>
<dbReference type="InterPro" id="IPR017441">
    <property type="entry name" value="Protein_kinase_ATP_BS"/>
</dbReference>
<protein>
    <recommendedName>
        <fullName evidence="4">Maternal embryonic leucine zipper kinase</fullName>
        <ecNumber evidence="3">2.7.11.1</ecNumber>
    </recommendedName>
</protein>
<evidence type="ECO:0000256" key="11">
    <source>
        <dbReference type="ARBA" id="ARBA00022777"/>
    </source>
</evidence>
<dbReference type="PROSITE" id="PS50011">
    <property type="entry name" value="PROTEIN_KINASE_DOM"/>
    <property type="match status" value="1"/>
</dbReference>
<dbReference type="PROSITE" id="PS00108">
    <property type="entry name" value="PROTEIN_KINASE_ST"/>
    <property type="match status" value="1"/>
</dbReference>
<dbReference type="SMART" id="SM00220">
    <property type="entry name" value="S_TKc"/>
    <property type="match status" value="1"/>
</dbReference>